<dbReference type="RefSeq" id="WP_158762919.1">
    <property type="nucleotide sequence ID" value="NZ_CP046912.1"/>
</dbReference>
<dbReference type="OrthoDB" id="6058312at2"/>
<dbReference type="EMBL" id="CP046912">
    <property type="protein sequence ID" value="QGZ59742.1"/>
    <property type="molecule type" value="Genomic_DNA"/>
</dbReference>
<dbReference type="Proteomes" id="UP000434209">
    <property type="component" value="Chromosome 4"/>
</dbReference>
<accession>A0A7Z2GDD0</accession>
<protein>
    <submittedName>
        <fullName evidence="1">Uncharacterized protein</fullName>
    </submittedName>
</protein>
<keyword evidence="2" id="KW-1185">Reference proteome</keyword>
<dbReference type="KEGG" id="pacp:FAZ97_32775"/>
<proteinExistence type="predicted"/>
<reference evidence="1 2" key="1">
    <citation type="submission" date="2019-12" db="EMBL/GenBank/DDBJ databases">
        <title>Paraburkholderia acidiphila 7Q-K02 sp. nov and Paraburkholderia acidisoli DHF22 sp. nov., two strains isolated from forest soil.</title>
        <authorList>
            <person name="Gao Z."/>
            <person name="Qiu L."/>
        </authorList>
    </citation>
    <scope>NUCLEOTIDE SEQUENCE [LARGE SCALE GENOMIC DNA]</scope>
    <source>
        <strain evidence="1 2">7Q-K02</strain>
    </source>
</reference>
<gene>
    <name evidence="1" type="ORF">FAZ97_32775</name>
</gene>
<evidence type="ECO:0000313" key="1">
    <source>
        <dbReference type="EMBL" id="QGZ59742.1"/>
    </source>
</evidence>
<sequence length="78" mass="8849">MEPQQPSANSTAQQQEFDFYINLAKPTLGLYVRQGMGLPDLANPKEWQFSGHIWQSELDGETLKNLEANGHAFQELRS</sequence>
<organism evidence="1 2">
    <name type="scientific">Paraburkholderia acidiphila</name>
    <dbReference type="NCBI Taxonomy" id="2571747"/>
    <lineage>
        <taxon>Bacteria</taxon>
        <taxon>Pseudomonadati</taxon>
        <taxon>Pseudomonadota</taxon>
        <taxon>Betaproteobacteria</taxon>
        <taxon>Burkholderiales</taxon>
        <taxon>Burkholderiaceae</taxon>
        <taxon>Paraburkholderia</taxon>
    </lineage>
</organism>
<name>A0A7Z2GDD0_9BURK</name>
<evidence type="ECO:0000313" key="2">
    <source>
        <dbReference type="Proteomes" id="UP000434209"/>
    </source>
</evidence>
<dbReference type="AlphaFoldDB" id="A0A7Z2GDD0"/>